<dbReference type="AlphaFoldDB" id="A0A2G9TVA8"/>
<evidence type="ECO:0000313" key="1">
    <source>
        <dbReference type="EMBL" id="PIO61951.1"/>
    </source>
</evidence>
<gene>
    <name evidence="1" type="ORF">TELCIR_16507</name>
</gene>
<dbReference type="EMBL" id="KZ352776">
    <property type="protein sequence ID" value="PIO61951.1"/>
    <property type="molecule type" value="Genomic_DNA"/>
</dbReference>
<dbReference type="OrthoDB" id="5898440at2759"/>
<sequence length="173" mass="20325">MRVSTEHRLEDYESIVEEIRVRTRAVADNEDARQRIASAKELFERIRCGEEKMDPIEVSRTPHWICKPYFRLSEVARETIVGEGEKTYKEKRKEHLQKIADEMGLSLKWMKFPPCARCTQPAGQGCAYVFCKKCCRWTCKQKGWDCNAHRFKFAHMAVEHNKKNDVLDVISEN</sequence>
<organism evidence="1 2">
    <name type="scientific">Teladorsagia circumcincta</name>
    <name type="common">Brown stomach worm</name>
    <name type="synonym">Ostertagia circumcincta</name>
    <dbReference type="NCBI Taxonomy" id="45464"/>
    <lineage>
        <taxon>Eukaryota</taxon>
        <taxon>Metazoa</taxon>
        <taxon>Ecdysozoa</taxon>
        <taxon>Nematoda</taxon>
        <taxon>Chromadorea</taxon>
        <taxon>Rhabditida</taxon>
        <taxon>Rhabditina</taxon>
        <taxon>Rhabditomorpha</taxon>
        <taxon>Strongyloidea</taxon>
        <taxon>Trichostrongylidae</taxon>
        <taxon>Teladorsagia</taxon>
    </lineage>
</organism>
<protein>
    <submittedName>
        <fullName evidence="1">Uncharacterized protein</fullName>
    </submittedName>
</protein>
<dbReference type="Proteomes" id="UP000230423">
    <property type="component" value="Unassembled WGS sequence"/>
</dbReference>
<name>A0A2G9TVA8_TELCI</name>
<reference evidence="1 2" key="1">
    <citation type="submission" date="2015-09" db="EMBL/GenBank/DDBJ databases">
        <title>Draft genome of the parasitic nematode Teladorsagia circumcincta isolate WARC Sus (inbred).</title>
        <authorList>
            <person name="Mitreva M."/>
        </authorList>
    </citation>
    <scope>NUCLEOTIDE SEQUENCE [LARGE SCALE GENOMIC DNA]</scope>
    <source>
        <strain evidence="1 2">S</strain>
    </source>
</reference>
<keyword evidence="2" id="KW-1185">Reference proteome</keyword>
<evidence type="ECO:0000313" key="2">
    <source>
        <dbReference type="Proteomes" id="UP000230423"/>
    </source>
</evidence>
<accession>A0A2G9TVA8</accession>
<proteinExistence type="predicted"/>